<dbReference type="Pfam" id="PF01547">
    <property type="entry name" value="SBP_bac_1"/>
    <property type="match status" value="1"/>
</dbReference>
<dbReference type="Gene3D" id="3.40.190.10">
    <property type="entry name" value="Periplasmic binding protein-like II"/>
    <property type="match status" value="1"/>
</dbReference>
<evidence type="ECO:0000313" key="6">
    <source>
        <dbReference type="Proteomes" id="UP001596378"/>
    </source>
</evidence>
<accession>A0ABW2F7K0</accession>
<dbReference type="Proteomes" id="UP001596378">
    <property type="component" value="Unassembled WGS sequence"/>
</dbReference>
<sequence>MARRKLVSVFLLLCIMVLLLSPWADAPSPSSVPVAVQQGGAQTVQEPEEAEEISRITIEAALEEQEFRALSNMNDDFVFRHPDIQVELRRISPENAYETYRTASELEEAADVMLFRNEWVAEFASSGYLHPADAAFAGKALGEQFEALSAPLKWNGYLWGVPRDMDPYVLVWNAELLRAWLGEEAEFPLTGEQWAAAAAGAETEEANGAYWFAVDGQDPYALLAWLENYAQERTDGLWEQDGEPWEETARGQAMALLEEKRDRVRFGRDVREALSAGNALAGVLPYSEAEELVSREGSGEQAEFKLAIDHHSWNLPYIWPRGSSFVISSRTEAEEAAGVWIADMTGEQAQLLHMEEQGKLPVFRSLYDVDRRLSNLLPGRSGQAFPNQAPLLSGPDAVRELDRLGELWGEFSGGQLTWEEWQEAWESGTGD</sequence>
<evidence type="ECO:0000256" key="3">
    <source>
        <dbReference type="ARBA" id="ARBA00022729"/>
    </source>
</evidence>
<dbReference type="EMBL" id="JBHTAI010000006">
    <property type="protein sequence ID" value="MFC7149181.1"/>
    <property type="molecule type" value="Genomic_DNA"/>
</dbReference>
<evidence type="ECO:0000256" key="2">
    <source>
        <dbReference type="ARBA" id="ARBA00022448"/>
    </source>
</evidence>
<gene>
    <name evidence="5" type="ORF">ACFQMJ_11650</name>
</gene>
<feature type="chain" id="PRO_5045299593" evidence="4">
    <location>
        <begin position="27"/>
        <end position="431"/>
    </location>
</feature>
<keyword evidence="6" id="KW-1185">Reference proteome</keyword>
<reference evidence="6" key="1">
    <citation type="journal article" date="2019" name="Int. J. Syst. Evol. Microbiol.">
        <title>The Global Catalogue of Microorganisms (GCM) 10K type strain sequencing project: providing services to taxonomists for standard genome sequencing and annotation.</title>
        <authorList>
            <consortium name="The Broad Institute Genomics Platform"/>
            <consortium name="The Broad Institute Genome Sequencing Center for Infectious Disease"/>
            <person name="Wu L."/>
            <person name="Ma J."/>
        </authorList>
    </citation>
    <scope>NUCLEOTIDE SEQUENCE [LARGE SCALE GENOMIC DNA]</scope>
    <source>
        <strain evidence="6">KCTC 12907</strain>
    </source>
</reference>
<protein>
    <submittedName>
        <fullName evidence="5">Extracellular solute-binding protein</fullName>
    </submittedName>
</protein>
<dbReference type="RefSeq" id="WP_378054151.1">
    <property type="nucleotide sequence ID" value="NZ_JBHMDN010000079.1"/>
</dbReference>
<name>A0ABW2F7K0_9BACL</name>
<dbReference type="PANTHER" id="PTHR30061:SF50">
    <property type="entry name" value="MALTOSE_MALTODEXTRIN-BINDING PERIPLASMIC PROTEIN"/>
    <property type="match status" value="1"/>
</dbReference>
<dbReference type="SUPFAM" id="SSF53850">
    <property type="entry name" value="Periplasmic binding protein-like II"/>
    <property type="match status" value="1"/>
</dbReference>
<keyword evidence="3 4" id="KW-0732">Signal</keyword>
<evidence type="ECO:0000313" key="5">
    <source>
        <dbReference type="EMBL" id="MFC7149181.1"/>
    </source>
</evidence>
<comment type="similarity">
    <text evidence="1">Belongs to the bacterial solute-binding protein 1 family.</text>
</comment>
<proteinExistence type="inferred from homology"/>
<feature type="signal peptide" evidence="4">
    <location>
        <begin position="1"/>
        <end position="26"/>
    </location>
</feature>
<comment type="caution">
    <text evidence="5">The sequence shown here is derived from an EMBL/GenBank/DDBJ whole genome shotgun (WGS) entry which is preliminary data.</text>
</comment>
<evidence type="ECO:0000256" key="1">
    <source>
        <dbReference type="ARBA" id="ARBA00008520"/>
    </source>
</evidence>
<keyword evidence="2" id="KW-0813">Transport</keyword>
<dbReference type="InterPro" id="IPR006059">
    <property type="entry name" value="SBP"/>
</dbReference>
<evidence type="ECO:0000256" key="4">
    <source>
        <dbReference type="SAM" id="SignalP"/>
    </source>
</evidence>
<organism evidence="5 6">
    <name type="scientific">Cohnella cellulosilytica</name>
    <dbReference type="NCBI Taxonomy" id="986710"/>
    <lineage>
        <taxon>Bacteria</taxon>
        <taxon>Bacillati</taxon>
        <taxon>Bacillota</taxon>
        <taxon>Bacilli</taxon>
        <taxon>Bacillales</taxon>
        <taxon>Paenibacillaceae</taxon>
        <taxon>Cohnella</taxon>
    </lineage>
</organism>
<dbReference type="PANTHER" id="PTHR30061">
    <property type="entry name" value="MALTOSE-BINDING PERIPLASMIC PROTEIN"/>
    <property type="match status" value="1"/>
</dbReference>